<reference evidence="2 3" key="1">
    <citation type="submission" date="2020-06" db="EMBL/GenBank/DDBJ databases">
        <title>The endosymbiont of the kinetoplastid Bodo saltans is a Paracaedibacter-like alpha-proteobacterium possessing a putative toxin-antitoxin system.</title>
        <authorList>
            <person name="Midha S."/>
            <person name="Rigden D.J."/>
            <person name="Siozios S."/>
            <person name="Hurst G.D.D."/>
            <person name="Jackson A.P."/>
        </authorList>
    </citation>
    <scope>NUCLEOTIDE SEQUENCE [LARGE SCALE GENOMIC DNA]</scope>
    <source>
        <strain evidence="2">Lake Konstanz</strain>
    </source>
</reference>
<name>A0A7L9RS73_9PROT</name>
<gene>
    <name evidence="2" type="ORF">CPBP_00213</name>
</gene>
<evidence type="ECO:0000313" key="2">
    <source>
        <dbReference type="EMBL" id="QOL19457.1"/>
    </source>
</evidence>
<dbReference type="KEGG" id="pbal:CPBP_00213"/>
<keyword evidence="3" id="KW-1185">Reference proteome</keyword>
<dbReference type="EMBL" id="CP054719">
    <property type="protein sequence ID" value="QOL19457.1"/>
    <property type="molecule type" value="Genomic_DNA"/>
</dbReference>
<feature type="region of interest" description="Disordered" evidence="1">
    <location>
        <begin position="264"/>
        <end position="301"/>
    </location>
</feature>
<dbReference type="RefSeq" id="WP_350332211.1">
    <property type="nucleotide sequence ID" value="NZ_CP054719.1"/>
</dbReference>
<evidence type="ECO:0000313" key="3">
    <source>
        <dbReference type="Proteomes" id="UP000594001"/>
    </source>
</evidence>
<dbReference type="AlphaFoldDB" id="A0A7L9RS73"/>
<sequence>MGASLSLGKTLSVHGEWATHKRRTYVPTRQTAQFMRFGTPGHPVDELVIYGSQLKGVMGTGTIRKLTLVDKADTHAQDGASWNASVNLKDLGQTGWDAVSSVGFGVKGGDSSKVVDGKAEFKCDGVEVLAIETITAETYDRRYGVNATKHFTPAGDAAGATAAFAPSYSGRLELGEDSVGFELPNVMFHEKTETTSQQITRREIEAYLTWLLNQSLSSDEFLNEIAQRIRQLKANDAHEDILDQWQQKYDEFAGALVTDPVDVTDYNIPTDDDYDDEYEADDTAPAAAASAPQHVDPMGGEEDEVLLPSFIDAEGKKWVPGIIPGEYVQVLTAKDLLEMEQGLDDVTDIVTGIYGAAKQGFKYVMQKMAGAALRKKLEDKSWMSRKPKLSAKQSEQIGGIKLEGLNPGNVTKKGDRIFADTELPGGEIAARAFFEKLTGIRAPKIISKEGFPKILPNGQRITIRTTSKSCYPKVEINDPIRKLLEKISFK</sequence>
<accession>A0A7L9RS73</accession>
<organism evidence="2 3">
    <name type="scientific">Candidatus Bodocaedibacter vickermanii</name>
    <dbReference type="NCBI Taxonomy" id="2741701"/>
    <lineage>
        <taxon>Bacteria</taxon>
        <taxon>Pseudomonadati</taxon>
        <taxon>Pseudomonadota</taxon>
        <taxon>Alphaproteobacteria</taxon>
        <taxon>Holosporales</taxon>
        <taxon>Candidatus Paracaedibacteraceae</taxon>
        <taxon>Candidatus Bodocaedibacter</taxon>
    </lineage>
</organism>
<proteinExistence type="predicted"/>
<feature type="compositionally biased region" description="Acidic residues" evidence="1">
    <location>
        <begin position="270"/>
        <end position="282"/>
    </location>
</feature>
<protein>
    <submittedName>
        <fullName evidence="2">Uncharacterized protein</fullName>
    </submittedName>
</protein>
<evidence type="ECO:0000256" key="1">
    <source>
        <dbReference type="SAM" id="MobiDB-lite"/>
    </source>
</evidence>
<dbReference type="Proteomes" id="UP000594001">
    <property type="component" value="Chromosome"/>
</dbReference>